<feature type="region of interest" description="Disordered" evidence="1">
    <location>
        <begin position="65"/>
        <end position="85"/>
    </location>
</feature>
<accession>A0ABU2UF71</accession>
<dbReference type="RefSeq" id="WP_240678068.1">
    <property type="nucleotide sequence ID" value="NZ_JAVRFF010000006.1"/>
</dbReference>
<gene>
    <name evidence="2" type="ORF">RM863_06905</name>
</gene>
<sequence length="97" mass="10610">MGHDGQLKLHAAVADRSKEAHTPVRALQVPEGVRMALTRKLPVITAAAKHDLTDAARRLERFSTGLDEGRFPPKGNVEDVTGSRNRCGTRVISPFRV</sequence>
<evidence type="ECO:0000256" key="1">
    <source>
        <dbReference type="SAM" id="MobiDB-lite"/>
    </source>
</evidence>
<proteinExistence type="predicted"/>
<comment type="caution">
    <text evidence="2">The sequence shown here is derived from an EMBL/GenBank/DDBJ whole genome shotgun (WGS) entry which is preliminary data.</text>
</comment>
<name>A0ABU2UF71_9ACTN</name>
<evidence type="ECO:0008006" key="4">
    <source>
        <dbReference type="Google" id="ProtNLM"/>
    </source>
</evidence>
<protein>
    <recommendedName>
        <fullName evidence="4">Transposase</fullName>
    </recommendedName>
</protein>
<keyword evidence="3" id="KW-1185">Reference proteome</keyword>
<evidence type="ECO:0000313" key="2">
    <source>
        <dbReference type="EMBL" id="MDT0471851.1"/>
    </source>
</evidence>
<dbReference type="EMBL" id="JAVRFF010000006">
    <property type="protein sequence ID" value="MDT0471851.1"/>
    <property type="molecule type" value="Genomic_DNA"/>
</dbReference>
<reference evidence="2" key="1">
    <citation type="submission" date="2024-05" db="EMBL/GenBank/DDBJ databases">
        <title>30 novel species of actinomycetes from the DSMZ collection.</title>
        <authorList>
            <person name="Nouioui I."/>
        </authorList>
    </citation>
    <scope>NUCLEOTIDE SEQUENCE</scope>
    <source>
        <strain evidence="2">DSM 41014</strain>
    </source>
</reference>
<evidence type="ECO:0000313" key="3">
    <source>
        <dbReference type="Proteomes" id="UP001180489"/>
    </source>
</evidence>
<organism evidence="2 3">
    <name type="scientific">Streptomyces hintoniae</name>
    <dbReference type="NCBI Taxonomy" id="3075521"/>
    <lineage>
        <taxon>Bacteria</taxon>
        <taxon>Bacillati</taxon>
        <taxon>Actinomycetota</taxon>
        <taxon>Actinomycetes</taxon>
        <taxon>Kitasatosporales</taxon>
        <taxon>Streptomycetaceae</taxon>
        <taxon>Streptomyces</taxon>
    </lineage>
</organism>
<dbReference type="Proteomes" id="UP001180489">
    <property type="component" value="Unassembled WGS sequence"/>
</dbReference>